<evidence type="ECO:0000313" key="2">
    <source>
        <dbReference type="Proteomes" id="UP000283077"/>
    </source>
</evidence>
<name>A0A437QG98_9GAMM</name>
<protein>
    <submittedName>
        <fullName evidence="1">Uncharacterized protein</fullName>
    </submittedName>
</protein>
<dbReference type="AlphaFoldDB" id="A0A437QG98"/>
<dbReference type="EMBL" id="SACS01000020">
    <property type="protein sequence ID" value="RVU33573.1"/>
    <property type="molecule type" value="Genomic_DNA"/>
</dbReference>
<dbReference type="RefSeq" id="WP_127700398.1">
    <property type="nucleotide sequence ID" value="NZ_SACS01000020.1"/>
</dbReference>
<accession>A0A437QG98</accession>
<keyword evidence="2" id="KW-1185">Reference proteome</keyword>
<comment type="caution">
    <text evidence="1">The sequence shown here is derived from an EMBL/GenBank/DDBJ whole genome shotgun (WGS) entry which is preliminary data.</text>
</comment>
<evidence type="ECO:0000313" key="1">
    <source>
        <dbReference type="EMBL" id="RVU33573.1"/>
    </source>
</evidence>
<reference evidence="1 2" key="1">
    <citation type="submission" date="2019-01" db="EMBL/GenBank/DDBJ databases">
        <authorList>
            <person name="Chen W.-M."/>
        </authorList>
    </citation>
    <scope>NUCLEOTIDE SEQUENCE [LARGE SCALE GENOMIC DNA]</scope>
    <source>
        <strain evidence="1 2">KYPC3</strain>
    </source>
</reference>
<dbReference type="Proteomes" id="UP000283077">
    <property type="component" value="Unassembled WGS sequence"/>
</dbReference>
<proteinExistence type="predicted"/>
<dbReference type="OrthoDB" id="7064311at2"/>
<organism evidence="1 2">
    <name type="scientific">Rheinheimera riviphila</name>
    <dbReference type="NCBI Taxonomy" id="1834037"/>
    <lineage>
        <taxon>Bacteria</taxon>
        <taxon>Pseudomonadati</taxon>
        <taxon>Pseudomonadota</taxon>
        <taxon>Gammaproteobacteria</taxon>
        <taxon>Chromatiales</taxon>
        <taxon>Chromatiaceae</taxon>
        <taxon>Rheinheimera</taxon>
    </lineage>
</organism>
<sequence>MAADEQVAVFDRFGWYWQPASWLQQMSPQDAVTATRQAIDLSPITAALQSDAAQQQQRAAAKRSVMQHLLDSLEQQRF</sequence>
<gene>
    <name evidence="1" type="ORF">EOE67_16280</name>
</gene>